<dbReference type="GO" id="GO:0032259">
    <property type="term" value="P:methylation"/>
    <property type="evidence" value="ECO:0007669"/>
    <property type="project" value="UniProtKB-KW"/>
</dbReference>
<dbReference type="EMBL" id="JANPWE010000001">
    <property type="protein sequence ID" value="MCR6544504.1"/>
    <property type="molecule type" value="Genomic_DNA"/>
</dbReference>
<dbReference type="Gene3D" id="3.20.20.480">
    <property type="entry name" value="Trimethylamine methyltransferase-like"/>
    <property type="match status" value="1"/>
</dbReference>
<dbReference type="InterPro" id="IPR010426">
    <property type="entry name" value="MTTB_MeTrfase"/>
</dbReference>
<dbReference type="GO" id="GO:0008168">
    <property type="term" value="F:methyltransferase activity"/>
    <property type="evidence" value="ECO:0007669"/>
    <property type="project" value="UniProtKB-KW"/>
</dbReference>
<organism evidence="4 5">
    <name type="scientific">Dehalobacterium formicoaceticum</name>
    <dbReference type="NCBI Taxonomy" id="51515"/>
    <lineage>
        <taxon>Bacteria</taxon>
        <taxon>Bacillati</taxon>
        <taxon>Bacillota</taxon>
        <taxon>Clostridia</taxon>
        <taxon>Eubacteriales</taxon>
        <taxon>Peptococcaceae</taxon>
        <taxon>Dehalobacterium</taxon>
    </lineage>
</organism>
<protein>
    <submittedName>
        <fullName evidence="4">Trimethylamine methyltransferase family protein</fullName>
    </submittedName>
</protein>
<comment type="similarity">
    <text evidence="1">Belongs to the trimethylamine methyltransferase family.</text>
</comment>
<keyword evidence="2 4" id="KW-0489">Methyltransferase</keyword>
<dbReference type="Pfam" id="PF06253">
    <property type="entry name" value="MTTB"/>
    <property type="match status" value="1"/>
</dbReference>
<evidence type="ECO:0000256" key="2">
    <source>
        <dbReference type="ARBA" id="ARBA00022603"/>
    </source>
</evidence>
<keyword evidence="3" id="KW-0808">Transferase</keyword>
<evidence type="ECO:0000313" key="4">
    <source>
        <dbReference type="EMBL" id="MCR6544504.1"/>
    </source>
</evidence>
<dbReference type="RefSeq" id="WP_089609966.1">
    <property type="nucleotide sequence ID" value="NZ_CP022121.1"/>
</dbReference>
<evidence type="ECO:0000256" key="3">
    <source>
        <dbReference type="ARBA" id="ARBA00022679"/>
    </source>
</evidence>
<evidence type="ECO:0000256" key="1">
    <source>
        <dbReference type="ARBA" id="ARBA00007137"/>
    </source>
</evidence>
<comment type="caution">
    <text evidence="4">The sequence shown here is derived from an EMBL/GenBank/DDBJ whole genome shotgun (WGS) entry which is preliminary data.</text>
</comment>
<dbReference type="InterPro" id="IPR038601">
    <property type="entry name" value="MttB-like_sf"/>
</dbReference>
<accession>A0ABT1Y0W5</accession>
<proteinExistence type="inferred from homology"/>
<name>A0ABT1Y0W5_9FIRM</name>
<reference evidence="4 5" key="1">
    <citation type="submission" date="2022-08" db="EMBL/GenBank/DDBJ databases">
        <title>Proteogenomics of the novel Dehalobacterium formicoaceticum strain EZ94 highlights a key role of methyltransferases during anaerobic dichloromethane degradation.</title>
        <authorList>
            <person name="Wasmund K."/>
        </authorList>
    </citation>
    <scope>NUCLEOTIDE SEQUENCE [LARGE SCALE GENOMIC DNA]</scope>
    <source>
        <strain evidence="4 5">EZ94</strain>
    </source>
</reference>
<keyword evidence="5" id="KW-1185">Reference proteome</keyword>
<dbReference type="Proteomes" id="UP001524944">
    <property type="component" value="Unassembled WGS sequence"/>
</dbReference>
<evidence type="ECO:0000313" key="5">
    <source>
        <dbReference type="Proteomes" id="UP001524944"/>
    </source>
</evidence>
<sequence length="485" mass="52965">MNTIRANSVTNQSVQFQVLNEGQCREIVHAAFRVLERTGCDVHHERARKILKDAGCSVDGIRVKIPTHLVEKAIRTAPSQITIYDREGNPTLHLGNNGKSYWSPGYENQYRIDRKTGEKRLTVKQDVYETGLVCDAMPNIDMCTGLAYISDCDPRLADVYETRLLLETTTKPIWLWQFDIENLKAQMDMFAACAGGMDKFLAKPSVVAGGAASTPLCHAEDTLEKVMYMNEIGIPTPYVVACLLGGTTPVTIAGSYVLGLADTLFGLVLGQLINEGCPYLGCTWTDMFDMSTMALSMTGPEASLGAAGSADLFRYLDLPFVVHLGCTDSPILDEQAALDMGTQILMGTLSGGNICQFLGFLEAAMSSSLESLVFCNEAIDYARSIVGGIEVSAETLAEDAIHNVGPSGNFLGEEHTLNHFKERWTPKNCVRTTYEKWAENGKKDFKARAVEKVDQIVAAGIRKPLAPEVLAELDAIIAKAEARIK</sequence>
<gene>
    <name evidence="4" type="ORF">NVS47_03075</name>
</gene>